<dbReference type="PANTHER" id="PTHR30313:SF2">
    <property type="entry name" value="DNA PRIMASE"/>
    <property type="match status" value="1"/>
</dbReference>
<dbReference type="EMBL" id="JBBMFT010000008">
    <property type="protein sequence ID" value="MEQ2457116.1"/>
    <property type="molecule type" value="Genomic_DNA"/>
</dbReference>
<evidence type="ECO:0000256" key="3">
    <source>
        <dbReference type="ARBA" id="ARBA00022833"/>
    </source>
</evidence>
<evidence type="ECO:0000256" key="1">
    <source>
        <dbReference type="ARBA" id="ARBA00022723"/>
    </source>
</evidence>
<proteinExistence type="predicted"/>
<name>A0ABV1EU12_9FIRM</name>
<evidence type="ECO:0000259" key="4">
    <source>
        <dbReference type="SMART" id="SM00400"/>
    </source>
</evidence>
<dbReference type="Gene3D" id="3.90.580.10">
    <property type="entry name" value="Zinc finger, CHC2-type domain"/>
    <property type="match status" value="1"/>
</dbReference>
<gene>
    <name evidence="5" type="ORF">WMO45_11330</name>
</gene>
<organism evidence="5 6">
    <name type="scientific">Flavonifractor hominis</name>
    <dbReference type="NCBI Taxonomy" id="3133178"/>
    <lineage>
        <taxon>Bacteria</taxon>
        <taxon>Bacillati</taxon>
        <taxon>Bacillota</taxon>
        <taxon>Clostridia</taxon>
        <taxon>Eubacteriales</taxon>
        <taxon>Oscillospiraceae</taxon>
        <taxon>Flavonifractor</taxon>
    </lineage>
</organism>
<dbReference type="PANTHER" id="PTHR30313">
    <property type="entry name" value="DNA PRIMASE"/>
    <property type="match status" value="1"/>
</dbReference>
<dbReference type="InterPro" id="IPR050219">
    <property type="entry name" value="DnaG_primase"/>
</dbReference>
<evidence type="ECO:0000256" key="2">
    <source>
        <dbReference type="ARBA" id="ARBA00022771"/>
    </source>
</evidence>
<dbReference type="RefSeq" id="WP_349140881.1">
    <property type="nucleotide sequence ID" value="NZ_JBBMFT010000008.1"/>
</dbReference>
<keyword evidence="2" id="KW-0863">Zinc-finger</keyword>
<keyword evidence="1" id="KW-0479">Metal-binding</keyword>
<dbReference type="Pfam" id="PF01807">
    <property type="entry name" value="Zn_ribbon_DnaG"/>
    <property type="match status" value="1"/>
</dbReference>
<dbReference type="Proteomes" id="UP001440599">
    <property type="component" value="Unassembled WGS sequence"/>
</dbReference>
<evidence type="ECO:0000313" key="5">
    <source>
        <dbReference type="EMBL" id="MEQ2457116.1"/>
    </source>
</evidence>
<dbReference type="InterPro" id="IPR002694">
    <property type="entry name" value="Znf_CHC2"/>
</dbReference>
<comment type="caution">
    <text evidence="5">The sequence shown here is derived from an EMBL/GenBank/DDBJ whole genome shotgun (WGS) entry which is preliminary data.</text>
</comment>
<reference evidence="5 6" key="1">
    <citation type="submission" date="2024-03" db="EMBL/GenBank/DDBJ databases">
        <title>Human intestinal bacterial collection.</title>
        <authorList>
            <person name="Pauvert C."/>
            <person name="Hitch T.C.A."/>
            <person name="Clavel T."/>
        </authorList>
    </citation>
    <scope>NUCLEOTIDE SEQUENCE [LARGE SCALE GENOMIC DNA]</scope>
    <source>
        <strain evidence="5 6">CLA-AP-H34</strain>
    </source>
</reference>
<protein>
    <submittedName>
        <fullName evidence="5">CHC2 zinc finger domain-containing protein</fullName>
    </submittedName>
</protein>
<keyword evidence="3" id="KW-0862">Zinc</keyword>
<sequence>MNVFGTVKTSINTREAAERYGVEVNRHGKALCPFHNDRHPSLFVDDDHYHCFACGEHGDVIDFTSKLHGLSLYDAAKKLAYDFGITQDKPPDKAVQEKLNKKSEARRLRENEKLCFSALMEYYKLLQEWMILYAPKTPEETPHDRFIQACHHLSYVEYLVDLLVMGDSYERTEVIDMMMTDGKLKKLQTYLKKMKKEEKACERRKDFAR</sequence>
<dbReference type="SMART" id="SM00400">
    <property type="entry name" value="ZnF_CHCC"/>
    <property type="match status" value="1"/>
</dbReference>
<accession>A0ABV1EU12</accession>
<keyword evidence="6" id="KW-1185">Reference proteome</keyword>
<dbReference type="InterPro" id="IPR036977">
    <property type="entry name" value="DNA_primase_Znf_CHC2"/>
</dbReference>
<feature type="domain" description="Zinc finger CHC2-type" evidence="4">
    <location>
        <begin position="29"/>
        <end position="80"/>
    </location>
</feature>
<dbReference type="SUPFAM" id="SSF57783">
    <property type="entry name" value="Zinc beta-ribbon"/>
    <property type="match status" value="1"/>
</dbReference>
<evidence type="ECO:0000313" key="6">
    <source>
        <dbReference type="Proteomes" id="UP001440599"/>
    </source>
</evidence>